<feature type="transmembrane region" description="Helical" evidence="10">
    <location>
        <begin position="6"/>
        <end position="25"/>
    </location>
</feature>
<dbReference type="Pfam" id="PF16543">
    <property type="entry name" value="DFRP_C"/>
    <property type="match status" value="1"/>
</dbReference>
<feature type="domain" description="C3H1-type" evidence="11">
    <location>
        <begin position="319"/>
        <end position="346"/>
    </location>
</feature>
<dbReference type="Gene3D" id="4.10.1000.10">
    <property type="entry name" value="Zinc finger, CCCH-type"/>
    <property type="match status" value="1"/>
</dbReference>
<feature type="transmembrane region" description="Helical" evidence="10">
    <location>
        <begin position="119"/>
        <end position="139"/>
    </location>
</feature>
<dbReference type="GO" id="GO:0005829">
    <property type="term" value="C:cytosol"/>
    <property type="evidence" value="ECO:0007669"/>
    <property type="project" value="TreeGrafter"/>
</dbReference>
<dbReference type="Gene3D" id="1.20.1280.290">
    <property type="match status" value="2"/>
</dbReference>
<dbReference type="GO" id="GO:0008270">
    <property type="term" value="F:zinc ion binding"/>
    <property type="evidence" value="ECO:0007669"/>
    <property type="project" value="UniProtKB-KW"/>
</dbReference>
<dbReference type="EMBL" id="QLLG01000444">
    <property type="protein sequence ID" value="RMX63148.1"/>
    <property type="molecule type" value="Genomic_DNA"/>
</dbReference>
<keyword evidence="5 8" id="KW-0862">Zinc</keyword>
<keyword evidence="3 8" id="KW-0479">Metal-binding</keyword>
<dbReference type="PANTHER" id="PTHR12681">
    <property type="entry name" value="ZINC FINGER-CONTAINING PROTEIN P48ZNF"/>
    <property type="match status" value="1"/>
</dbReference>
<dbReference type="InterPro" id="IPR036855">
    <property type="entry name" value="Znf_CCCH_sf"/>
</dbReference>
<gene>
    <name evidence="12" type="ORF">DD238_007002</name>
</gene>
<evidence type="ECO:0000256" key="4">
    <source>
        <dbReference type="ARBA" id="ARBA00022771"/>
    </source>
</evidence>
<evidence type="ECO:0000256" key="1">
    <source>
        <dbReference type="ARBA" id="ARBA00004141"/>
    </source>
</evidence>
<dbReference type="InterPro" id="IPR000571">
    <property type="entry name" value="Znf_CCCH"/>
</dbReference>
<evidence type="ECO:0000313" key="13">
    <source>
        <dbReference type="Proteomes" id="UP000282087"/>
    </source>
</evidence>
<proteinExistence type="predicted"/>
<feature type="transmembrane region" description="Helical" evidence="10">
    <location>
        <begin position="151"/>
        <end position="168"/>
    </location>
</feature>
<dbReference type="GO" id="GO:0002181">
    <property type="term" value="P:cytoplasmic translation"/>
    <property type="evidence" value="ECO:0007669"/>
    <property type="project" value="TreeGrafter"/>
</dbReference>
<evidence type="ECO:0000256" key="6">
    <source>
        <dbReference type="ARBA" id="ARBA00022989"/>
    </source>
</evidence>
<dbReference type="Pfam" id="PF04193">
    <property type="entry name" value="PQ-loop"/>
    <property type="match status" value="2"/>
</dbReference>
<dbReference type="VEuPathDB" id="FungiDB:DD237_006958"/>
<dbReference type="InterPro" id="IPR006603">
    <property type="entry name" value="PQ-loop_rpt"/>
</dbReference>
<evidence type="ECO:0000256" key="9">
    <source>
        <dbReference type="SAM" id="MobiDB-lite"/>
    </source>
</evidence>
<dbReference type="VEuPathDB" id="FungiDB:DD237_006959"/>
<evidence type="ECO:0000256" key="5">
    <source>
        <dbReference type="ARBA" id="ARBA00022833"/>
    </source>
</evidence>
<evidence type="ECO:0000256" key="7">
    <source>
        <dbReference type="ARBA" id="ARBA00023136"/>
    </source>
</evidence>
<feature type="domain" description="C3H1-type" evidence="11">
    <location>
        <begin position="391"/>
        <end position="429"/>
    </location>
</feature>
<dbReference type="VEuPathDB" id="FungiDB:DD237_006960"/>
<name>A0A3M6V8C0_9STRA</name>
<comment type="caution">
    <text evidence="12">The sequence shown here is derived from an EMBL/GenBank/DDBJ whole genome shotgun (WGS) entry which is preliminary data.</text>
</comment>
<feature type="transmembrane region" description="Helical" evidence="10">
    <location>
        <begin position="37"/>
        <end position="61"/>
    </location>
</feature>
<evidence type="ECO:0000259" key="11">
    <source>
        <dbReference type="PROSITE" id="PS50103"/>
    </source>
</evidence>
<comment type="subcellular location">
    <subcellularLocation>
        <location evidence="1">Membrane</location>
        <topology evidence="1">Multi-pass membrane protein</topology>
    </subcellularLocation>
</comment>
<dbReference type="PANTHER" id="PTHR12681:SF0">
    <property type="entry name" value="ZINC FINGER CCCH DOMAIN-CONTAINING PROTEIN 15"/>
    <property type="match status" value="1"/>
</dbReference>
<dbReference type="Gene3D" id="6.20.400.10">
    <property type="match status" value="1"/>
</dbReference>
<evidence type="ECO:0000256" key="3">
    <source>
        <dbReference type="ARBA" id="ARBA00022723"/>
    </source>
</evidence>
<keyword evidence="13" id="KW-1185">Reference proteome</keyword>
<feature type="region of interest" description="Disordered" evidence="9">
    <location>
        <begin position="483"/>
        <end position="502"/>
    </location>
</feature>
<feature type="region of interest" description="Disordered" evidence="9">
    <location>
        <begin position="528"/>
        <end position="550"/>
    </location>
</feature>
<accession>A0A3M6V8C0</accession>
<keyword evidence="7 10" id="KW-0472">Membrane</keyword>
<evidence type="ECO:0000256" key="2">
    <source>
        <dbReference type="ARBA" id="ARBA00022692"/>
    </source>
</evidence>
<keyword evidence="4 8" id="KW-0863">Zinc-finger</keyword>
<feature type="zinc finger region" description="C3H1-type" evidence="8">
    <location>
        <begin position="391"/>
        <end position="429"/>
    </location>
</feature>
<feature type="region of interest" description="Disordered" evidence="9">
    <location>
        <begin position="221"/>
        <end position="246"/>
    </location>
</feature>
<dbReference type="Pfam" id="PF00642">
    <property type="entry name" value="zf-CCCH"/>
    <property type="match status" value="1"/>
</dbReference>
<keyword evidence="2 10" id="KW-0812">Transmembrane</keyword>
<keyword evidence="6 10" id="KW-1133">Transmembrane helix</keyword>
<feature type="compositionally biased region" description="Acidic residues" evidence="9">
    <location>
        <begin position="528"/>
        <end position="547"/>
    </location>
</feature>
<dbReference type="AlphaFoldDB" id="A0A3M6V8C0"/>
<dbReference type="SUPFAM" id="SSF90229">
    <property type="entry name" value="CCCH zinc finger"/>
    <property type="match status" value="1"/>
</dbReference>
<feature type="compositionally biased region" description="Basic and acidic residues" evidence="9">
    <location>
        <begin position="236"/>
        <end position="246"/>
    </location>
</feature>
<reference evidence="12 13" key="1">
    <citation type="submission" date="2018-06" db="EMBL/GenBank/DDBJ databases">
        <title>Comparative genomics of downy mildews reveals potential adaptations to biotrophy.</title>
        <authorList>
            <person name="Fletcher K."/>
            <person name="Klosterman S.J."/>
            <person name="Derevnina L."/>
            <person name="Martin F."/>
            <person name="Koike S."/>
            <person name="Reyes Chin-Wo S."/>
            <person name="Mou B."/>
            <person name="Michelmore R."/>
        </authorList>
    </citation>
    <scope>NUCLEOTIDE SEQUENCE [LARGE SCALE GENOMIC DNA]</scope>
    <source>
        <strain evidence="12 13">R14</strain>
    </source>
</reference>
<evidence type="ECO:0000256" key="8">
    <source>
        <dbReference type="PROSITE-ProRule" id="PRU00723"/>
    </source>
</evidence>
<evidence type="ECO:0000313" key="12">
    <source>
        <dbReference type="EMBL" id="RMX63148.1"/>
    </source>
</evidence>
<dbReference type="SMART" id="SM00679">
    <property type="entry name" value="CTNS"/>
    <property type="match status" value="2"/>
</dbReference>
<protein>
    <recommendedName>
        <fullName evidence="11">C3H1-type domain-containing protein</fullName>
    </recommendedName>
</protein>
<dbReference type="GO" id="GO:0003729">
    <property type="term" value="F:mRNA binding"/>
    <property type="evidence" value="ECO:0007669"/>
    <property type="project" value="TreeGrafter"/>
</dbReference>
<dbReference type="STRING" id="542832.A0A3M6V8C0"/>
<dbReference type="Proteomes" id="UP000282087">
    <property type="component" value="Unassembled WGS sequence"/>
</dbReference>
<feature type="zinc finger region" description="C3H1-type" evidence="8">
    <location>
        <begin position="319"/>
        <end position="346"/>
    </location>
</feature>
<dbReference type="SMART" id="SM00356">
    <property type="entry name" value="ZnF_C3H1"/>
    <property type="match status" value="2"/>
</dbReference>
<dbReference type="GO" id="GO:0016020">
    <property type="term" value="C:membrane"/>
    <property type="evidence" value="ECO:0007669"/>
    <property type="project" value="UniProtKB-SubCell"/>
</dbReference>
<feature type="compositionally biased region" description="Basic and acidic residues" evidence="9">
    <location>
        <begin position="483"/>
        <end position="501"/>
    </location>
</feature>
<sequence>MSEAFQILGFLGSLLLGLSMVPQMIKLYTTKSAKDISLTYQISYVLGLSLIVVYGFGRWLWPVYIPVTFELCAALHEALLRLTGERVGTRQQSRSSKPRGGGRRHPLPLANAVTFYDTLGLIGSFLVSAALVPQIVKVYRSKSAKDISKTFQSVFIVSIACITAYGMGEGLWPIWIPSMLELLGGIILLMMKHYYDWCDIKRVESEQYQVFTEVVTEDHKGLMPPKKKAGPGPSKKSAEKQKDKTLEDKTFGLKNKKKSKNVQKFIQEVTKQVKGANTRADRMKELEAKRRKDAKAEQENLKSLFAAAITQPKVPPGTDPKSVLCAFFKAGVCTKGNRCKFSHDLMVGKKAAKIDLYTDSRAEKEADQMDTWDQEKLEEVVNEKHHEKNAKQTEIVCKYFLDAIEKSLYGWFWVCPNGGTSCKYRHALPSGYVFKSKKDRELEKSNKVVEISIEEIIEQQRAKLGLNGGTPVTEETLAKWKADKQARKKADETKRLKEQAKKTGGRGIMSGRALFTFDPTLFRDDADADDEAYSVHSEEEDDDEDDDKNSLLAVDAAAAVMDKSLYLQDVDDLDSLKK</sequence>
<dbReference type="PROSITE" id="PS50103">
    <property type="entry name" value="ZF_C3H1"/>
    <property type="match status" value="2"/>
</dbReference>
<evidence type="ECO:0000256" key="10">
    <source>
        <dbReference type="SAM" id="Phobius"/>
    </source>
</evidence>
<organism evidence="12 13">
    <name type="scientific">Peronospora effusa</name>
    <dbReference type="NCBI Taxonomy" id="542832"/>
    <lineage>
        <taxon>Eukaryota</taxon>
        <taxon>Sar</taxon>
        <taxon>Stramenopiles</taxon>
        <taxon>Oomycota</taxon>
        <taxon>Peronosporomycetes</taxon>
        <taxon>Peronosporales</taxon>
        <taxon>Peronosporaceae</taxon>
        <taxon>Peronospora</taxon>
    </lineage>
</organism>
<dbReference type="InterPro" id="IPR032378">
    <property type="entry name" value="ZC3H15/TMA46_C"/>
</dbReference>